<organism evidence="2 3">
    <name type="scientific">Stylosanthes scabra</name>
    <dbReference type="NCBI Taxonomy" id="79078"/>
    <lineage>
        <taxon>Eukaryota</taxon>
        <taxon>Viridiplantae</taxon>
        <taxon>Streptophyta</taxon>
        <taxon>Embryophyta</taxon>
        <taxon>Tracheophyta</taxon>
        <taxon>Spermatophyta</taxon>
        <taxon>Magnoliopsida</taxon>
        <taxon>eudicotyledons</taxon>
        <taxon>Gunneridae</taxon>
        <taxon>Pentapetalae</taxon>
        <taxon>rosids</taxon>
        <taxon>fabids</taxon>
        <taxon>Fabales</taxon>
        <taxon>Fabaceae</taxon>
        <taxon>Papilionoideae</taxon>
        <taxon>50 kb inversion clade</taxon>
        <taxon>dalbergioids sensu lato</taxon>
        <taxon>Dalbergieae</taxon>
        <taxon>Pterocarpus clade</taxon>
        <taxon>Stylosanthes</taxon>
    </lineage>
</organism>
<accession>A0ABU6W9D8</accession>
<evidence type="ECO:0000313" key="3">
    <source>
        <dbReference type="Proteomes" id="UP001341840"/>
    </source>
</evidence>
<feature type="compositionally biased region" description="Basic and acidic residues" evidence="1">
    <location>
        <begin position="91"/>
        <end position="102"/>
    </location>
</feature>
<gene>
    <name evidence="2" type="ORF">PIB30_029559</name>
</gene>
<keyword evidence="3" id="KW-1185">Reference proteome</keyword>
<reference evidence="2 3" key="1">
    <citation type="journal article" date="2023" name="Plants (Basel)">
        <title>Bridging the Gap: Combining Genomics and Transcriptomics Approaches to Understand Stylosanthes scabra, an Orphan Legume from the Brazilian Caatinga.</title>
        <authorList>
            <person name="Ferreira-Neto J.R.C."/>
            <person name="da Silva M.D."/>
            <person name="Binneck E."/>
            <person name="de Melo N.F."/>
            <person name="da Silva R.H."/>
            <person name="de Melo A.L.T.M."/>
            <person name="Pandolfi V."/>
            <person name="Bustamante F.O."/>
            <person name="Brasileiro-Vidal A.C."/>
            <person name="Benko-Iseppon A.M."/>
        </authorList>
    </citation>
    <scope>NUCLEOTIDE SEQUENCE [LARGE SCALE GENOMIC DNA]</scope>
    <source>
        <tissue evidence="2">Leaves</tissue>
    </source>
</reference>
<comment type="caution">
    <text evidence="2">The sequence shown here is derived from an EMBL/GenBank/DDBJ whole genome shotgun (WGS) entry which is preliminary data.</text>
</comment>
<sequence>MSARVWREEATREYREEEEAWKVQRSRKQRKIRPETCSSQERKRRRSSLPFAFVRATRESKTGDERFAEEHRRGERPCRTMSVKRYAQWGKGRDSGTESKDAKRDVVYDPIVGRDKKIDEGKNMALPYIKGKVVDLKVAQSQIELLTRSIIVKSMESMEPFDFRRNMKELVEG</sequence>
<protein>
    <submittedName>
        <fullName evidence="2">Uncharacterized protein</fullName>
    </submittedName>
</protein>
<dbReference type="Proteomes" id="UP001341840">
    <property type="component" value="Unassembled WGS sequence"/>
</dbReference>
<proteinExistence type="predicted"/>
<evidence type="ECO:0000256" key="1">
    <source>
        <dbReference type="SAM" id="MobiDB-lite"/>
    </source>
</evidence>
<dbReference type="EMBL" id="JASCZI010181363">
    <property type="protein sequence ID" value="MED6182566.1"/>
    <property type="molecule type" value="Genomic_DNA"/>
</dbReference>
<name>A0ABU6W9D8_9FABA</name>
<feature type="compositionally biased region" description="Basic and acidic residues" evidence="1">
    <location>
        <begin position="56"/>
        <end position="78"/>
    </location>
</feature>
<feature type="region of interest" description="Disordered" evidence="1">
    <location>
        <begin position="17"/>
        <end position="102"/>
    </location>
</feature>
<evidence type="ECO:0000313" key="2">
    <source>
        <dbReference type="EMBL" id="MED6182566.1"/>
    </source>
</evidence>